<dbReference type="Proteomes" id="UP000003009">
    <property type="component" value="Unassembled WGS sequence"/>
</dbReference>
<name>C4GNC6_9NEIS</name>
<organism evidence="1 2">
    <name type="scientific">Kingella oralis ATCC 51147</name>
    <dbReference type="NCBI Taxonomy" id="629741"/>
    <lineage>
        <taxon>Bacteria</taxon>
        <taxon>Pseudomonadati</taxon>
        <taxon>Pseudomonadota</taxon>
        <taxon>Betaproteobacteria</taxon>
        <taxon>Neisseriales</taxon>
        <taxon>Neisseriaceae</taxon>
        <taxon>Kingella</taxon>
    </lineage>
</organism>
<dbReference type="HOGENOM" id="CLU_3311220_0_0_4"/>
<sequence>MSGRFFFFCCSFAAFGGNHNALGASKRFTFFAIRLSCHS</sequence>
<dbReference type="EMBL" id="ACJW02000011">
    <property type="protein sequence ID" value="EEP66516.1"/>
    <property type="molecule type" value="Genomic_DNA"/>
</dbReference>
<gene>
    <name evidence="1" type="ORF">GCWU000324_03215</name>
</gene>
<evidence type="ECO:0000313" key="1">
    <source>
        <dbReference type="EMBL" id="EEP66516.1"/>
    </source>
</evidence>
<evidence type="ECO:0000313" key="2">
    <source>
        <dbReference type="Proteomes" id="UP000003009"/>
    </source>
</evidence>
<keyword evidence="2" id="KW-1185">Reference proteome</keyword>
<dbReference type="STRING" id="629741.GCWU000324_03215"/>
<proteinExistence type="predicted"/>
<comment type="caution">
    <text evidence="1">The sequence shown here is derived from an EMBL/GenBank/DDBJ whole genome shotgun (WGS) entry which is preliminary data.</text>
</comment>
<protein>
    <submittedName>
        <fullName evidence="1">Uncharacterized protein</fullName>
    </submittedName>
</protein>
<dbReference type="AlphaFoldDB" id="C4GNC6"/>
<reference evidence="1" key="1">
    <citation type="submission" date="2009-04" db="EMBL/GenBank/DDBJ databases">
        <authorList>
            <person name="Weinstock G."/>
            <person name="Sodergren E."/>
            <person name="Clifton S."/>
            <person name="Fulton L."/>
            <person name="Fulton B."/>
            <person name="Courtney L."/>
            <person name="Fronick C."/>
            <person name="Harrison M."/>
            <person name="Strong C."/>
            <person name="Farmer C."/>
            <person name="Delahaunty K."/>
            <person name="Markovic C."/>
            <person name="Hall O."/>
            <person name="Minx P."/>
            <person name="Tomlinson C."/>
            <person name="Mitreva M."/>
            <person name="Nelson J."/>
            <person name="Hou S."/>
            <person name="Wollam A."/>
            <person name="Pepin K.H."/>
            <person name="Johnson M."/>
            <person name="Bhonagiri V."/>
            <person name="Nash W.E."/>
            <person name="Warren W."/>
            <person name="Chinwalla A."/>
            <person name="Mardis E.R."/>
            <person name="Wilson R.K."/>
        </authorList>
    </citation>
    <scope>NUCLEOTIDE SEQUENCE [LARGE SCALE GENOMIC DNA]</scope>
    <source>
        <strain evidence="1">ATCC 51147</strain>
    </source>
</reference>
<accession>C4GNC6</accession>